<evidence type="ECO:0000313" key="2">
    <source>
        <dbReference type="EMBL" id="QXJ21310.1"/>
    </source>
</evidence>
<protein>
    <submittedName>
        <fullName evidence="2">DUF4231 domain-containing protein</fullName>
    </submittedName>
</protein>
<accession>A0ABX8QR87</accession>
<gene>
    <name evidence="2" type="ORF">AGRA3207_002149</name>
</gene>
<dbReference type="EMBL" id="CP059572">
    <property type="protein sequence ID" value="QXJ21310.1"/>
    <property type="molecule type" value="Genomic_DNA"/>
</dbReference>
<keyword evidence="1" id="KW-1133">Transmembrane helix</keyword>
<dbReference type="NCBIfam" id="NF033634">
    <property type="entry name" value="SLATT_1"/>
    <property type="match status" value="1"/>
</dbReference>
<keyword evidence="3" id="KW-1185">Reference proteome</keyword>
<dbReference type="Proteomes" id="UP001049518">
    <property type="component" value="Chromosome"/>
</dbReference>
<feature type="transmembrane region" description="Helical" evidence="1">
    <location>
        <begin position="48"/>
        <end position="69"/>
    </location>
</feature>
<evidence type="ECO:0000313" key="3">
    <source>
        <dbReference type="Proteomes" id="UP001049518"/>
    </source>
</evidence>
<reference evidence="2" key="1">
    <citation type="submission" date="2020-07" db="EMBL/GenBank/DDBJ databases">
        <authorList>
            <person name="Tarantini F.S."/>
            <person name="Hong K.W."/>
            <person name="Chan K.G."/>
        </authorList>
    </citation>
    <scope>NUCLEOTIDE SEQUENCE</scope>
    <source>
        <strain evidence="2">32-07</strain>
    </source>
</reference>
<keyword evidence="1" id="KW-0472">Membrane</keyword>
<dbReference type="InterPro" id="IPR025325">
    <property type="entry name" value="DUF4231"/>
</dbReference>
<dbReference type="Pfam" id="PF14015">
    <property type="entry name" value="DUF4231"/>
    <property type="match status" value="1"/>
</dbReference>
<organism evidence="2 3">
    <name type="scientific">Actinomadura graeca</name>
    <dbReference type="NCBI Taxonomy" id="2750812"/>
    <lineage>
        <taxon>Bacteria</taxon>
        <taxon>Bacillati</taxon>
        <taxon>Actinomycetota</taxon>
        <taxon>Actinomycetes</taxon>
        <taxon>Streptosporangiales</taxon>
        <taxon>Thermomonosporaceae</taxon>
        <taxon>Actinomadura</taxon>
    </lineage>
</organism>
<proteinExistence type="predicted"/>
<evidence type="ECO:0000256" key="1">
    <source>
        <dbReference type="SAM" id="Phobius"/>
    </source>
</evidence>
<keyword evidence="1" id="KW-0812">Transmembrane</keyword>
<sequence length="174" mass="19564">MRIPRSPGPPKFQPPPVTPEAAFPASVEAYALKIRDFYDHRARWHRRFFRVTSILVILIGAALPLAAGLQYEGKSLTLALAGVTISVLTALRSFYHWDQLWVMLRNTEIVVHDAYVTWKRKDADFARSSAPDAAALRDQAAQELMTLLLEVRRGEAETFFRALLNSQQAARGST</sequence>
<name>A0ABX8QR87_9ACTN</name>
<feature type="transmembrane region" description="Helical" evidence="1">
    <location>
        <begin position="75"/>
        <end position="95"/>
    </location>
</feature>
<dbReference type="RefSeq" id="WP_231334455.1">
    <property type="nucleotide sequence ID" value="NZ_CP059572.1"/>
</dbReference>